<reference evidence="1" key="1">
    <citation type="submission" date="2024-12" db="EMBL/GenBank/DDBJ databases">
        <title>Comparative genomics and development of molecular markers within Purpureocillium lilacinum and among Purpureocillium species.</title>
        <authorList>
            <person name="Yeh Z.-Y."/>
            <person name="Ni N.-T."/>
            <person name="Lo P.-H."/>
            <person name="Mushyakhwo K."/>
            <person name="Lin C.-F."/>
            <person name="Nai Y.-S."/>
        </authorList>
    </citation>
    <scope>NUCLEOTIDE SEQUENCE</scope>
    <source>
        <strain evidence="1">NCHU-NPUST-175</strain>
    </source>
</reference>
<evidence type="ECO:0000313" key="2">
    <source>
        <dbReference type="Proteomes" id="UP001638806"/>
    </source>
</evidence>
<dbReference type="Proteomes" id="UP001638806">
    <property type="component" value="Unassembled WGS sequence"/>
</dbReference>
<evidence type="ECO:0000313" key="1">
    <source>
        <dbReference type="EMBL" id="KAL3952342.1"/>
    </source>
</evidence>
<accession>A0ACC4D7L0</accession>
<proteinExistence type="predicted"/>
<dbReference type="EMBL" id="JBGNUJ010000013">
    <property type="protein sequence ID" value="KAL3952342.1"/>
    <property type="molecule type" value="Genomic_DNA"/>
</dbReference>
<organism evidence="1 2">
    <name type="scientific">Purpureocillium lilacinum</name>
    <name type="common">Paecilomyces lilacinus</name>
    <dbReference type="NCBI Taxonomy" id="33203"/>
    <lineage>
        <taxon>Eukaryota</taxon>
        <taxon>Fungi</taxon>
        <taxon>Dikarya</taxon>
        <taxon>Ascomycota</taxon>
        <taxon>Pezizomycotina</taxon>
        <taxon>Sordariomycetes</taxon>
        <taxon>Hypocreomycetidae</taxon>
        <taxon>Hypocreales</taxon>
        <taxon>Ophiocordycipitaceae</taxon>
        <taxon>Purpureocillium</taxon>
    </lineage>
</organism>
<protein>
    <submittedName>
        <fullName evidence="1">Uncharacterized protein</fullName>
    </submittedName>
</protein>
<gene>
    <name evidence="1" type="ORF">ACCO45_014059</name>
</gene>
<comment type="caution">
    <text evidence="1">The sequence shown here is derived from an EMBL/GenBank/DDBJ whole genome shotgun (WGS) entry which is preliminary data.</text>
</comment>
<sequence>MASNLFSRFTPPSGTARSFYEELRAHDETGDDGDGSRDLEEGNGLNVDEENLRHQFHGLGAEGLNPGDSRMTVDSATVYGADQLGKATREHPVRSGNAGHWFPHEEDPDNDVPESLLVEPNEAATARRTDDERSDRPSPTRNPHTANRSGRSQMLWDAATAQQRLHREDGYRRAPAQPRRSGPAAFAGGRRERALWRWVNTSNLDSFMRDVYDYYEGGGLLCILCANALWLLETLFVAVLLTFLSQCVDYSKVPHSKSLSQVVIPQCTRNMSGVWNLGIWLYSFFFIWKSVQYFFEIRRLIYVRDFYDNDLRDQNPKTATNIPSNLRRYIGSQSKERLDAHDIANRLMRKDNYLIAMINKDILNLSLPLPFLRGRQLFSKTMEWYLHYGILDMAFNERGQVLVLAYVVIVYFFTYYHEYQKDPKLATARKYTALAEWKFREFNELPHIFYERLHMSFPFATRYIDQFPKRMTEEIARSIAFMSGAIMAVLAVCTVLDSELFLGFEITKDRTVLFYLGVFGGIWALTRGMVSEETSVFNPEYALRNVIEYTHYMPDHWRGRLHSFEVKQEFSELYKMKVVIFLEEVMGIITTPMLLLFSLPKCSEQIVDFFREFTIHVDGLGYVCSFAVFDFRRGVGNTGQQGPGQDVREDYYSTKHGKMAASYYGFLDNYVINPKTGIPGHMPPGSSPNRPAESGRWDASAANAEELDEGVLGLLYQLRQTQHNRRGGVV</sequence>
<name>A0ACC4D7L0_PURLI</name>
<keyword evidence="2" id="KW-1185">Reference proteome</keyword>